<feature type="region of interest" description="Disordered" evidence="1">
    <location>
        <begin position="120"/>
        <end position="149"/>
    </location>
</feature>
<dbReference type="AlphaFoldDB" id="A0A7W9EYI0"/>
<evidence type="ECO:0000256" key="1">
    <source>
        <dbReference type="SAM" id="MobiDB-lite"/>
    </source>
</evidence>
<evidence type="ECO:0000313" key="3">
    <source>
        <dbReference type="Proteomes" id="UP000535415"/>
    </source>
</evidence>
<evidence type="ECO:0000313" key="2">
    <source>
        <dbReference type="EMBL" id="MBB5722828.1"/>
    </source>
</evidence>
<gene>
    <name evidence="2" type="ORF">FHS72_002458</name>
</gene>
<dbReference type="RefSeq" id="WP_183529459.1">
    <property type="nucleotide sequence ID" value="NZ_JACIJM010000006.1"/>
</dbReference>
<comment type="caution">
    <text evidence="2">The sequence shown here is derived from an EMBL/GenBank/DDBJ whole genome shotgun (WGS) entry which is preliminary data.</text>
</comment>
<accession>A0A7W9EYI0</accession>
<name>A0A7W9EYI0_9RHOB</name>
<dbReference type="EMBL" id="JACIJM010000006">
    <property type="protein sequence ID" value="MBB5722828.1"/>
    <property type="molecule type" value="Genomic_DNA"/>
</dbReference>
<dbReference type="Proteomes" id="UP000535415">
    <property type="component" value="Unassembled WGS sequence"/>
</dbReference>
<sequence>MSYEYAVVPAPKKGIKAKGVKTAEDRFAHALQSIMNEYGADGWEYVRTDTLPSEERTGFTGRTTVFQNMMVFRKQVVTTSPVAAPEHTTAAPVMETPIAPTPVAPMPVAAHAPAVAPVAPPPAAPMPKPDHMMRVNTPSPHGRTEPTLK</sequence>
<organism evidence="2 3">
    <name type="scientific">Yoonia ponticola</name>
    <dbReference type="NCBI Taxonomy" id="1524255"/>
    <lineage>
        <taxon>Bacteria</taxon>
        <taxon>Pseudomonadati</taxon>
        <taxon>Pseudomonadota</taxon>
        <taxon>Alphaproteobacteria</taxon>
        <taxon>Rhodobacterales</taxon>
        <taxon>Paracoccaceae</taxon>
        <taxon>Yoonia</taxon>
    </lineage>
</organism>
<protein>
    <recommendedName>
        <fullName evidence="4">DUF4177 domain-containing protein</fullName>
    </recommendedName>
</protein>
<proteinExistence type="predicted"/>
<keyword evidence="3" id="KW-1185">Reference proteome</keyword>
<evidence type="ECO:0008006" key="4">
    <source>
        <dbReference type="Google" id="ProtNLM"/>
    </source>
</evidence>
<reference evidence="2 3" key="1">
    <citation type="submission" date="2020-08" db="EMBL/GenBank/DDBJ databases">
        <title>Genomic Encyclopedia of Type Strains, Phase IV (KMG-IV): sequencing the most valuable type-strain genomes for metagenomic binning, comparative biology and taxonomic classification.</title>
        <authorList>
            <person name="Goeker M."/>
        </authorList>
    </citation>
    <scope>NUCLEOTIDE SEQUENCE [LARGE SCALE GENOMIC DNA]</scope>
    <source>
        <strain evidence="2 3">DSM 101064</strain>
    </source>
</reference>